<dbReference type="Proteomes" id="UP000187406">
    <property type="component" value="Unassembled WGS sequence"/>
</dbReference>
<organism evidence="1 2">
    <name type="scientific">Cephalotus follicularis</name>
    <name type="common">Albany pitcher plant</name>
    <dbReference type="NCBI Taxonomy" id="3775"/>
    <lineage>
        <taxon>Eukaryota</taxon>
        <taxon>Viridiplantae</taxon>
        <taxon>Streptophyta</taxon>
        <taxon>Embryophyta</taxon>
        <taxon>Tracheophyta</taxon>
        <taxon>Spermatophyta</taxon>
        <taxon>Magnoliopsida</taxon>
        <taxon>eudicotyledons</taxon>
        <taxon>Gunneridae</taxon>
        <taxon>Pentapetalae</taxon>
        <taxon>rosids</taxon>
        <taxon>fabids</taxon>
        <taxon>Oxalidales</taxon>
        <taxon>Cephalotaceae</taxon>
        <taxon>Cephalotus</taxon>
    </lineage>
</organism>
<dbReference type="OrthoDB" id="1434035at2759"/>
<gene>
    <name evidence="1" type="ORF">CFOL_v3_18115</name>
</gene>
<proteinExistence type="predicted"/>
<dbReference type="CDD" id="cd00303">
    <property type="entry name" value="retropepsin_like"/>
    <property type="match status" value="1"/>
</dbReference>
<dbReference type="InterPro" id="IPR021109">
    <property type="entry name" value="Peptidase_aspartic_dom_sf"/>
</dbReference>
<keyword evidence="2" id="KW-1185">Reference proteome</keyword>
<comment type="caution">
    <text evidence="1">The sequence shown here is derived from an EMBL/GenBank/DDBJ whole genome shotgun (WGS) entry which is preliminary data.</text>
</comment>
<evidence type="ECO:0000313" key="1">
    <source>
        <dbReference type="EMBL" id="GAV74635.1"/>
    </source>
</evidence>
<dbReference type="AlphaFoldDB" id="A0A1Q3C334"/>
<accession>A0A1Q3C334</accession>
<dbReference type="EMBL" id="BDDD01001254">
    <property type="protein sequence ID" value="GAV74635.1"/>
    <property type="molecule type" value="Genomic_DNA"/>
</dbReference>
<evidence type="ECO:0000313" key="2">
    <source>
        <dbReference type="Proteomes" id="UP000187406"/>
    </source>
</evidence>
<dbReference type="Gene3D" id="2.40.70.10">
    <property type="entry name" value="Acid Proteases"/>
    <property type="match status" value="1"/>
</dbReference>
<dbReference type="Pfam" id="PF08284">
    <property type="entry name" value="RVP_2"/>
    <property type="match status" value="1"/>
</dbReference>
<reference evidence="2" key="1">
    <citation type="submission" date="2016-04" db="EMBL/GenBank/DDBJ databases">
        <title>Cephalotus genome sequencing.</title>
        <authorList>
            <person name="Fukushima K."/>
            <person name="Hasebe M."/>
            <person name="Fang X."/>
        </authorList>
    </citation>
    <scope>NUCLEOTIDE SEQUENCE [LARGE SCALE GENOMIC DNA]</scope>
    <source>
        <strain evidence="2">cv. St1</strain>
    </source>
</reference>
<name>A0A1Q3C334_CEPFO</name>
<protein>
    <submittedName>
        <fullName evidence="1">RVP_2 domain-containing protein</fullName>
    </submittedName>
</protein>
<sequence length="179" mass="19565">MVIPVYRVTSTINGNYVQVLSEGGSTHNFFQEQLAVYPGLPITPSKHFTVQVGNGETLHYFGHYSKVSVLLQQQIFEIDLYVIHLQGADLVLGVQWLELLGPVTTDYKALTMDFTWRGFSVHLQGDLVATAATISSSSLSRLCATGEVGTCYQLWSLTISSPTIASISFPDADIAAILH</sequence>
<dbReference type="InParanoid" id="A0A1Q3C334"/>